<feature type="domain" description="DUF6888" evidence="1">
    <location>
        <begin position="1"/>
        <end position="57"/>
    </location>
</feature>
<organism evidence="2 3">
    <name type="scientific">Stanieria cyanosphaera (strain ATCC 29371 / PCC 7437)</name>
    <dbReference type="NCBI Taxonomy" id="111780"/>
    <lineage>
        <taxon>Bacteria</taxon>
        <taxon>Bacillati</taxon>
        <taxon>Cyanobacteriota</taxon>
        <taxon>Cyanophyceae</taxon>
        <taxon>Pleurocapsales</taxon>
        <taxon>Dermocarpellaceae</taxon>
        <taxon>Stanieria</taxon>
    </lineage>
</organism>
<dbReference type="InterPro" id="IPR054181">
    <property type="entry name" value="DUF6888"/>
</dbReference>
<keyword evidence="3" id="KW-1185">Reference proteome</keyword>
<proteinExistence type="predicted"/>
<dbReference type="Pfam" id="PF21828">
    <property type="entry name" value="DUF6888"/>
    <property type="match status" value="1"/>
</dbReference>
<dbReference type="STRING" id="111780.Sta7437_2681"/>
<evidence type="ECO:0000313" key="2">
    <source>
        <dbReference type="EMBL" id="AFZ36209.1"/>
    </source>
</evidence>
<evidence type="ECO:0000259" key="1">
    <source>
        <dbReference type="Pfam" id="PF21828"/>
    </source>
</evidence>
<dbReference type="HOGENOM" id="CLU_195866_1_1_3"/>
<dbReference type="AlphaFoldDB" id="K9XVW6"/>
<sequence>MPTAVQAIKAAILCQYLSNYYQPIQLFRFDTNRQEIFIIAGVEEGIEFIVYPDGRWRFSNNDQT</sequence>
<protein>
    <recommendedName>
        <fullName evidence="1">DUF6888 domain-containing protein</fullName>
    </recommendedName>
</protein>
<dbReference type="OrthoDB" id="535637at2"/>
<dbReference type="KEGG" id="scs:Sta7437_2681"/>
<reference evidence="3" key="1">
    <citation type="journal article" date="2013" name="Proc. Natl. Acad. Sci. U.S.A.">
        <title>Improving the coverage of the cyanobacterial phylum using diversity-driven genome sequencing.</title>
        <authorList>
            <person name="Shih P.M."/>
            <person name="Wu D."/>
            <person name="Latifi A."/>
            <person name="Axen S.D."/>
            <person name="Fewer D.P."/>
            <person name="Talla E."/>
            <person name="Calteau A."/>
            <person name="Cai F."/>
            <person name="Tandeau de Marsac N."/>
            <person name="Rippka R."/>
            <person name="Herdman M."/>
            <person name="Sivonen K."/>
            <person name="Coursin T."/>
            <person name="Laurent T."/>
            <person name="Goodwin L."/>
            <person name="Nolan M."/>
            <person name="Davenport K.W."/>
            <person name="Han C.S."/>
            <person name="Rubin E.M."/>
            <person name="Eisen J.A."/>
            <person name="Woyke T."/>
            <person name="Gugger M."/>
            <person name="Kerfeld C.A."/>
        </authorList>
    </citation>
    <scope>NUCLEOTIDE SEQUENCE [LARGE SCALE GENOMIC DNA]</scope>
    <source>
        <strain evidence="3">ATCC 29371 / PCC 7437</strain>
    </source>
</reference>
<dbReference type="EMBL" id="CP003653">
    <property type="protein sequence ID" value="AFZ36209.1"/>
    <property type="molecule type" value="Genomic_DNA"/>
</dbReference>
<dbReference type="Proteomes" id="UP000010473">
    <property type="component" value="Chromosome"/>
</dbReference>
<evidence type="ECO:0000313" key="3">
    <source>
        <dbReference type="Proteomes" id="UP000010473"/>
    </source>
</evidence>
<dbReference type="eggNOG" id="ENOG50320SU">
    <property type="taxonomic scope" value="Bacteria"/>
</dbReference>
<accession>K9XVW6</accession>
<dbReference type="RefSeq" id="WP_015193877.1">
    <property type="nucleotide sequence ID" value="NC_019748.1"/>
</dbReference>
<gene>
    <name evidence="2" type="ordered locus">Sta7437_2681</name>
</gene>
<name>K9XVW6_STAC7</name>